<evidence type="ECO:0008006" key="3">
    <source>
        <dbReference type="Google" id="ProtNLM"/>
    </source>
</evidence>
<proteinExistence type="predicted"/>
<dbReference type="RefSeq" id="WP_142094174.1">
    <property type="nucleotide sequence ID" value="NZ_BAAAMD010000002.1"/>
</dbReference>
<protein>
    <recommendedName>
        <fullName evidence="3">DNA-directed RNA polymerase specialized sigma24 family protein</fullName>
    </recommendedName>
</protein>
<comment type="caution">
    <text evidence="1">The sequence shown here is derived from an EMBL/GenBank/DDBJ whole genome shotgun (WGS) entry which is preliminary data.</text>
</comment>
<dbReference type="EMBL" id="VFOR01000002">
    <property type="protein sequence ID" value="TQL58379.1"/>
    <property type="molecule type" value="Genomic_DNA"/>
</dbReference>
<organism evidence="1 2">
    <name type="scientific">Propioniferax innocua</name>
    <dbReference type="NCBI Taxonomy" id="1753"/>
    <lineage>
        <taxon>Bacteria</taxon>
        <taxon>Bacillati</taxon>
        <taxon>Actinomycetota</taxon>
        <taxon>Actinomycetes</taxon>
        <taxon>Propionibacteriales</taxon>
        <taxon>Propionibacteriaceae</taxon>
        <taxon>Propioniferax</taxon>
    </lineage>
</organism>
<dbReference type="Gene3D" id="1.10.10.10">
    <property type="entry name" value="Winged helix-like DNA-binding domain superfamily/Winged helix DNA-binding domain"/>
    <property type="match status" value="1"/>
</dbReference>
<dbReference type="OrthoDB" id="4453977at2"/>
<evidence type="ECO:0000313" key="2">
    <source>
        <dbReference type="Proteomes" id="UP000316196"/>
    </source>
</evidence>
<accession>A0A542ZDL5</accession>
<dbReference type="SUPFAM" id="SSF88659">
    <property type="entry name" value="Sigma3 and sigma4 domains of RNA polymerase sigma factors"/>
    <property type="match status" value="1"/>
</dbReference>
<reference evidence="1 2" key="1">
    <citation type="submission" date="2019-06" db="EMBL/GenBank/DDBJ databases">
        <title>Sequencing the genomes of 1000 actinobacteria strains.</title>
        <authorList>
            <person name="Klenk H.-P."/>
        </authorList>
    </citation>
    <scope>NUCLEOTIDE SEQUENCE [LARGE SCALE GENOMIC DNA]</scope>
    <source>
        <strain evidence="1 2">DSM 8251</strain>
    </source>
</reference>
<dbReference type="InterPro" id="IPR013324">
    <property type="entry name" value="RNA_pol_sigma_r3/r4-like"/>
</dbReference>
<sequence>MTSAASLTADWHDVLSSTTLDIRRWRRARPDLFGGCRSADDVLSAIRAAPDPILGFLIAEHLSEHPHAGRIVWHSMLPKMRAMTRRDPQASFEDYTGHLWLRLCTYPLAARPHRIAANLALDTLKAVKTEQVRGPGAFELRDTDQPIGDEVTARRILVTARELGLIDAATDQLLSTVYHHGIGGQDAADRLGISRALVRKRCSQAIRRLREHAPELLEA</sequence>
<dbReference type="AlphaFoldDB" id="A0A542ZDL5"/>
<evidence type="ECO:0000313" key="1">
    <source>
        <dbReference type="EMBL" id="TQL58379.1"/>
    </source>
</evidence>
<name>A0A542ZDL5_9ACTN</name>
<keyword evidence="2" id="KW-1185">Reference proteome</keyword>
<dbReference type="Proteomes" id="UP000316196">
    <property type="component" value="Unassembled WGS sequence"/>
</dbReference>
<gene>
    <name evidence="1" type="ORF">FB460_2240</name>
</gene>
<dbReference type="InterPro" id="IPR036388">
    <property type="entry name" value="WH-like_DNA-bd_sf"/>
</dbReference>